<keyword evidence="4" id="KW-1185">Reference proteome</keyword>
<evidence type="ECO:0000313" key="4">
    <source>
        <dbReference type="Proteomes" id="UP001152300"/>
    </source>
</evidence>
<dbReference type="AlphaFoldDB" id="A0A9X0A8K8"/>
<name>A0A9X0A8K8_9HELO</name>
<proteinExistence type="predicted"/>
<evidence type="ECO:0000256" key="2">
    <source>
        <dbReference type="SAM" id="Phobius"/>
    </source>
</evidence>
<dbReference type="EMBL" id="JAPEIS010000016">
    <property type="protein sequence ID" value="KAJ8058192.1"/>
    <property type="molecule type" value="Genomic_DNA"/>
</dbReference>
<keyword evidence="2" id="KW-0812">Transmembrane</keyword>
<dbReference type="OrthoDB" id="5342292at2759"/>
<accession>A0A9X0A8K8</accession>
<evidence type="ECO:0000256" key="1">
    <source>
        <dbReference type="SAM" id="MobiDB-lite"/>
    </source>
</evidence>
<reference evidence="3" key="1">
    <citation type="submission" date="2022-11" db="EMBL/GenBank/DDBJ databases">
        <title>Genome Resource of Sclerotinia nivalis Strain SnTB1, a Plant Pathogen Isolated from American Ginseng.</title>
        <authorList>
            <person name="Fan S."/>
        </authorList>
    </citation>
    <scope>NUCLEOTIDE SEQUENCE</scope>
    <source>
        <strain evidence="3">SnTB1</strain>
    </source>
</reference>
<keyword evidence="2" id="KW-1133">Transmembrane helix</keyword>
<protein>
    <submittedName>
        <fullName evidence="3">Uncharacterized protein</fullName>
    </submittedName>
</protein>
<keyword evidence="2" id="KW-0472">Membrane</keyword>
<feature type="region of interest" description="Disordered" evidence="1">
    <location>
        <begin position="109"/>
        <end position="139"/>
    </location>
</feature>
<feature type="region of interest" description="Disordered" evidence="1">
    <location>
        <begin position="57"/>
        <end position="91"/>
    </location>
</feature>
<organism evidence="3 4">
    <name type="scientific">Sclerotinia nivalis</name>
    <dbReference type="NCBI Taxonomy" id="352851"/>
    <lineage>
        <taxon>Eukaryota</taxon>
        <taxon>Fungi</taxon>
        <taxon>Dikarya</taxon>
        <taxon>Ascomycota</taxon>
        <taxon>Pezizomycotina</taxon>
        <taxon>Leotiomycetes</taxon>
        <taxon>Helotiales</taxon>
        <taxon>Sclerotiniaceae</taxon>
        <taxon>Sclerotinia</taxon>
    </lineage>
</organism>
<gene>
    <name evidence="3" type="ORF">OCU04_012391</name>
</gene>
<comment type="caution">
    <text evidence="3">The sequence shown here is derived from an EMBL/GenBank/DDBJ whole genome shotgun (WGS) entry which is preliminary data.</text>
</comment>
<evidence type="ECO:0000313" key="3">
    <source>
        <dbReference type="EMBL" id="KAJ8058192.1"/>
    </source>
</evidence>
<dbReference type="Proteomes" id="UP001152300">
    <property type="component" value="Unassembled WGS sequence"/>
</dbReference>
<sequence length="148" mass="16577">MMITFGIFVPVLTVTLTETFIGFIIACAWHFSKSLRTYEKLLRAGSVIATFFCCKRTSSQKEKGKGPKCSEVSDTVDGSKMSREKVKPAPKMYPGLDITTYAGTVPGTVFDENENTKRSKQQSKQDNRLGVAHHNGKSQPELRIIYYE</sequence>
<feature type="transmembrane region" description="Helical" evidence="2">
    <location>
        <begin position="6"/>
        <end position="31"/>
    </location>
</feature>